<dbReference type="AlphaFoldDB" id="A0A3R7N7Q4"/>
<evidence type="ECO:0000313" key="4">
    <source>
        <dbReference type="Proteomes" id="UP000284403"/>
    </source>
</evidence>
<organism evidence="3 4">
    <name type="scientific">Trypanosoma conorhini</name>
    <dbReference type="NCBI Taxonomy" id="83891"/>
    <lineage>
        <taxon>Eukaryota</taxon>
        <taxon>Discoba</taxon>
        <taxon>Euglenozoa</taxon>
        <taxon>Kinetoplastea</taxon>
        <taxon>Metakinetoplastina</taxon>
        <taxon>Trypanosomatida</taxon>
        <taxon>Trypanosomatidae</taxon>
        <taxon>Trypanosoma</taxon>
    </lineage>
</organism>
<dbReference type="Gene3D" id="1.10.238.10">
    <property type="entry name" value="EF-hand"/>
    <property type="match status" value="2"/>
</dbReference>
<dbReference type="InterPro" id="IPR011992">
    <property type="entry name" value="EF-hand-dom_pair"/>
</dbReference>
<sequence>MKSGQLAKPITHDQVAELHELFRHFDGAGEGVLEMSRIKEFFFQMGPEFAEEVFVPVVLDANLDKVEEITFAQFFLIFLNISGRMPSNGNYELEQLKEVFAAFDPECTGYIEVNRFMQIMLEEGKPISSFEGKELLLQLRYFGCMRKGKVNYGKFLSRIFVSGTSNTLFAAT</sequence>
<gene>
    <name evidence="3" type="ORF">Tco025E_04854</name>
</gene>
<dbReference type="RefSeq" id="XP_029228214.1">
    <property type="nucleotide sequence ID" value="XM_029371759.1"/>
</dbReference>
<dbReference type="GeneID" id="40318465"/>
<evidence type="ECO:0000259" key="2">
    <source>
        <dbReference type="PROSITE" id="PS50222"/>
    </source>
</evidence>
<keyword evidence="4" id="KW-1185">Reference proteome</keyword>
<dbReference type="SUPFAM" id="SSF47473">
    <property type="entry name" value="EF-hand"/>
    <property type="match status" value="1"/>
</dbReference>
<dbReference type="PROSITE" id="PS50222">
    <property type="entry name" value="EF_HAND_2"/>
    <property type="match status" value="1"/>
</dbReference>
<dbReference type="PANTHER" id="PTHR23048:SF0">
    <property type="entry name" value="CALMODULIN LIKE 3"/>
    <property type="match status" value="1"/>
</dbReference>
<dbReference type="PANTHER" id="PTHR23048">
    <property type="entry name" value="MYOSIN LIGHT CHAIN 1, 3"/>
    <property type="match status" value="1"/>
</dbReference>
<protein>
    <submittedName>
        <fullName evidence="3">ATP-binding protein cassette, sub-family E, member 1</fullName>
    </submittedName>
</protein>
<reference evidence="3 4" key="1">
    <citation type="journal article" date="2018" name="BMC Genomics">
        <title>Genomic comparison of Trypanosoma conorhini and Trypanosoma rangeli to Trypanosoma cruzi strains of high and low virulence.</title>
        <authorList>
            <person name="Bradwell K.R."/>
            <person name="Koparde V.N."/>
            <person name="Matveyev A.V."/>
            <person name="Serrano M.G."/>
            <person name="Alves J.M."/>
            <person name="Parikh H."/>
            <person name="Huang B."/>
            <person name="Lee V."/>
            <person name="Espinosa-Alvarez O."/>
            <person name="Ortiz P.A."/>
            <person name="Costa-Martins A.G."/>
            <person name="Teixeira M.M."/>
            <person name="Buck G.A."/>
        </authorList>
    </citation>
    <scope>NUCLEOTIDE SEQUENCE [LARGE SCALE GENOMIC DNA]</scope>
    <source>
        <strain evidence="3 4">025E</strain>
    </source>
</reference>
<dbReference type="EMBL" id="MKKU01000256">
    <property type="protein sequence ID" value="RNF17622.1"/>
    <property type="molecule type" value="Genomic_DNA"/>
</dbReference>
<dbReference type="GO" id="GO:0016460">
    <property type="term" value="C:myosin II complex"/>
    <property type="evidence" value="ECO:0007669"/>
    <property type="project" value="TreeGrafter"/>
</dbReference>
<dbReference type="InterPro" id="IPR002048">
    <property type="entry name" value="EF_hand_dom"/>
</dbReference>
<feature type="domain" description="EF-hand" evidence="2">
    <location>
        <begin position="91"/>
        <end position="126"/>
    </location>
</feature>
<evidence type="ECO:0000313" key="3">
    <source>
        <dbReference type="EMBL" id="RNF17622.1"/>
    </source>
</evidence>
<dbReference type="InterPro" id="IPR050230">
    <property type="entry name" value="CALM/Myosin/TropC-like"/>
</dbReference>
<comment type="caution">
    <text evidence="3">The sequence shown here is derived from an EMBL/GenBank/DDBJ whole genome shotgun (WGS) entry which is preliminary data.</text>
</comment>
<dbReference type="OrthoDB" id="26525at2759"/>
<keyword evidence="3" id="KW-0067">ATP-binding</keyword>
<keyword evidence="3" id="KW-0547">Nucleotide-binding</keyword>
<accession>A0A3R7N7Q4</accession>
<dbReference type="GO" id="GO:0005509">
    <property type="term" value="F:calcium ion binding"/>
    <property type="evidence" value="ECO:0007669"/>
    <property type="project" value="InterPro"/>
</dbReference>
<keyword evidence="1" id="KW-0677">Repeat</keyword>
<dbReference type="GO" id="GO:0005524">
    <property type="term" value="F:ATP binding"/>
    <property type="evidence" value="ECO:0007669"/>
    <property type="project" value="UniProtKB-KW"/>
</dbReference>
<name>A0A3R7N7Q4_9TRYP</name>
<dbReference type="Proteomes" id="UP000284403">
    <property type="component" value="Unassembled WGS sequence"/>
</dbReference>
<evidence type="ECO:0000256" key="1">
    <source>
        <dbReference type="ARBA" id="ARBA00022737"/>
    </source>
</evidence>
<proteinExistence type="predicted"/>